<gene>
    <name evidence="1" type="ORF">I8752_17300</name>
</gene>
<comment type="caution">
    <text evidence="1">The sequence shown here is derived from an EMBL/GenBank/DDBJ whole genome shotgun (WGS) entry which is preliminary data.</text>
</comment>
<reference evidence="1 2" key="1">
    <citation type="journal article" date="2021" name="Int. J. Syst. Evol. Microbiol.">
        <title>Amazonocrinis nigriterrae gen. nov., sp. nov., Atlanticothrix silvestris gen. nov., sp. nov. and Dendronalium phyllosphericum gen. nov., sp. nov., nostocacean cyanobacteria from Brazilian environments.</title>
        <authorList>
            <person name="Alvarenga D.O."/>
            <person name="Andreote A.P.D."/>
            <person name="Branco L.H.Z."/>
            <person name="Delbaje E."/>
            <person name="Cruz R.B."/>
            <person name="Varani A.M."/>
            <person name="Fiore M.F."/>
        </authorList>
    </citation>
    <scope>NUCLEOTIDE SEQUENCE [LARGE SCALE GENOMIC DNA]</scope>
    <source>
        <strain evidence="1 2">CENA369</strain>
    </source>
</reference>
<protein>
    <submittedName>
        <fullName evidence="1">Uncharacterized protein</fullName>
    </submittedName>
</protein>
<dbReference type="RefSeq" id="WP_214433552.1">
    <property type="nucleotide sequence ID" value="NZ_CAWPUQ010000319.1"/>
</dbReference>
<evidence type="ECO:0000313" key="2">
    <source>
        <dbReference type="Proteomes" id="UP000662314"/>
    </source>
</evidence>
<dbReference type="Proteomes" id="UP000662314">
    <property type="component" value="Unassembled WGS sequence"/>
</dbReference>
<proteinExistence type="predicted"/>
<organism evidence="1 2">
    <name type="scientific">Dendronalium phyllosphericum CENA369</name>
    <dbReference type="NCBI Taxonomy" id="1725256"/>
    <lineage>
        <taxon>Bacteria</taxon>
        <taxon>Bacillati</taxon>
        <taxon>Cyanobacteriota</taxon>
        <taxon>Cyanophyceae</taxon>
        <taxon>Nostocales</taxon>
        <taxon>Nostocaceae</taxon>
        <taxon>Dendronalium</taxon>
        <taxon>Dendronalium phyllosphericum</taxon>
    </lineage>
</organism>
<sequence length="161" mass="17661">MAVNLQKIGICVLTLVAIGVLQQRPVWALTTASAQAISITENSLDVNSSQIAHLQSMEETTGESNSKTNELLLLAERNIEKIIQNNQVSMVTLDETTRYYVAQTPAATQDSFIPSYRNVWVKLNDAPIRRKVPEPSALLGLVAMVGWLVTQGQTKQARNLG</sequence>
<evidence type="ECO:0000313" key="1">
    <source>
        <dbReference type="EMBL" id="MBH8574747.1"/>
    </source>
</evidence>
<dbReference type="EMBL" id="JAECZA010000081">
    <property type="protein sequence ID" value="MBH8574747.1"/>
    <property type="molecule type" value="Genomic_DNA"/>
</dbReference>
<accession>A0A8J7LEA8</accession>
<keyword evidence="2" id="KW-1185">Reference proteome</keyword>
<name>A0A8J7LEA8_9NOST</name>
<dbReference type="AlphaFoldDB" id="A0A8J7LEA8"/>